<reference evidence="1" key="1">
    <citation type="submission" date="2013-04" db="EMBL/GenBank/DDBJ databases">
        <authorList>
            <person name="Harkins D.M."/>
            <person name="Durkin A.S."/>
            <person name="Selengut J.D."/>
            <person name="Sanka R."/>
            <person name="DePew J."/>
            <person name="Purushe J."/>
            <person name="Ahmed A."/>
            <person name="van der Linden H."/>
            <person name="Goris M.G.A."/>
            <person name="Hartskeerl R.A."/>
            <person name="Vinetz J.M."/>
            <person name="Sutton G.G."/>
            <person name="Nelson W.C."/>
            <person name="Fouts D.E."/>
        </authorList>
    </citation>
    <scope>NUCLEOTIDE SEQUENCE [LARGE SCALE GENOMIC DNA]</scope>
    <source>
        <strain evidence="1">BUT 6</strain>
    </source>
</reference>
<protein>
    <submittedName>
        <fullName evidence="1">Uncharacterized protein</fullName>
    </submittedName>
</protein>
<keyword evidence="2" id="KW-1185">Reference proteome</keyword>
<comment type="caution">
    <text evidence="1">The sequence shown here is derived from an EMBL/GenBank/DDBJ whole genome shotgun (WGS) entry which is preliminary data.</text>
</comment>
<dbReference type="AlphaFoldDB" id="S3UXZ7"/>
<gene>
    <name evidence="1" type="ORF">LEP1GSC058_1908</name>
</gene>
<organism evidence="1 2">
    <name type="scientific">Leptospira fainei serovar Hurstbridge str. BUT 6</name>
    <dbReference type="NCBI Taxonomy" id="1193011"/>
    <lineage>
        <taxon>Bacteria</taxon>
        <taxon>Pseudomonadati</taxon>
        <taxon>Spirochaetota</taxon>
        <taxon>Spirochaetia</taxon>
        <taxon>Leptospirales</taxon>
        <taxon>Leptospiraceae</taxon>
        <taxon>Leptospira</taxon>
    </lineage>
</organism>
<dbReference type="EMBL" id="AKWZ02000003">
    <property type="protein sequence ID" value="EPG75286.1"/>
    <property type="molecule type" value="Genomic_DNA"/>
</dbReference>
<sequence>MEIYRTILSKAKPSHFGYDFDRSKKVQLTFLVISFVGGWYRRFEIFEKRLIFQKFFKTDQRIEIG</sequence>
<dbReference type="Proteomes" id="UP000014540">
    <property type="component" value="Unassembled WGS sequence"/>
</dbReference>
<dbReference type="STRING" id="1193011.LEP1GSC058_1908"/>
<evidence type="ECO:0000313" key="1">
    <source>
        <dbReference type="EMBL" id="EPG75286.1"/>
    </source>
</evidence>
<accession>S3UXZ7</accession>
<name>S3UXZ7_9LEPT</name>
<evidence type="ECO:0000313" key="2">
    <source>
        <dbReference type="Proteomes" id="UP000014540"/>
    </source>
</evidence>
<proteinExistence type="predicted"/>